<dbReference type="Proteomes" id="UP000009168">
    <property type="component" value="Unassembled WGS sequence"/>
</dbReference>
<dbReference type="GeneID" id="24440131"/>
<evidence type="ECO:0000313" key="1">
    <source>
        <dbReference type="EMBL" id="EWS74574.1"/>
    </source>
</evidence>
<keyword evidence="2" id="KW-1185">Reference proteome</keyword>
<dbReference type="InParanoid" id="W7XK39"/>
<dbReference type="EMBL" id="GG662711">
    <property type="protein sequence ID" value="EWS74574.1"/>
    <property type="molecule type" value="Genomic_DNA"/>
</dbReference>
<dbReference type="AlphaFoldDB" id="W7XK39"/>
<dbReference type="RefSeq" id="XP_012652875.1">
    <property type="nucleotide sequence ID" value="XM_012797421.1"/>
</dbReference>
<protein>
    <submittedName>
        <fullName evidence="1">Uncharacterized protein</fullName>
    </submittedName>
</protein>
<proteinExistence type="predicted"/>
<accession>W7XK39</accession>
<sequence length="61" mass="7390">MDFKLLESLKIQIAHNSKLIHKLEFKYITTKYTSKAQQLYQQKINKQTNKQKNQTYLVFLK</sequence>
<evidence type="ECO:0000313" key="2">
    <source>
        <dbReference type="Proteomes" id="UP000009168"/>
    </source>
</evidence>
<dbReference type="KEGG" id="tet:TTHERM_000672149"/>
<reference evidence="2" key="1">
    <citation type="journal article" date="2006" name="PLoS Biol.">
        <title>Macronuclear genome sequence of the ciliate Tetrahymena thermophila, a model eukaryote.</title>
        <authorList>
            <person name="Eisen J.A."/>
            <person name="Coyne R.S."/>
            <person name="Wu M."/>
            <person name="Wu D."/>
            <person name="Thiagarajan M."/>
            <person name="Wortman J.R."/>
            <person name="Badger J.H."/>
            <person name="Ren Q."/>
            <person name="Amedeo P."/>
            <person name="Jones K.M."/>
            <person name="Tallon L.J."/>
            <person name="Delcher A.L."/>
            <person name="Salzberg S.L."/>
            <person name="Silva J.C."/>
            <person name="Haas B.J."/>
            <person name="Majoros W.H."/>
            <person name="Farzad M."/>
            <person name="Carlton J.M."/>
            <person name="Smith R.K. Jr."/>
            <person name="Garg J."/>
            <person name="Pearlman R.E."/>
            <person name="Karrer K.M."/>
            <person name="Sun L."/>
            <person name="Manning G."/>
            <person name="Elde N.C."/>
            <person name="Turkewitz A.P."/>
            <person name="Asai D.J."/>
            <person name="Wilkes D.E."/>
            <person name="Wang Y."/>
            <person name="Cai H."/>
            <person name="Collins K."/>
            <person name="Stewart B.A."/>
            <person name="Lee S.R."/>
            <person name="Wilamowska K."/>
            <person name="Weinberg Z."/>
            <person name="Ruzzo W.L."/>
            <person name="Wloga D."/>
            <person name="Gaertig J."/>
            <person name="Frankel J."/>
            <person name="Tsao C.-C."/>
            <person name="Gorovsky M.A."/>
            <person name="Keeling P.J."/>
            <person name="Waller R.F."/>
            <person name="Patron N.J."/>
            <person name="Cherry J.M."/>
            <person name="Stover N.A."/>
            <person name="Krieger C.J."/>
            <person name="del Toro C."/>
            <person name="Ryder H.F."/>
            <person name="Williamson S.C."/>
            <person name="Barbeau R.A."/>
            <person name="Hamilton E.P."/>
            <person name="Orias E."/>
        </authorList>
    </citation>
    <scope>NUCLEOTIDE SEQUENCE [LARGE SCALE GENOMIC DNA]</scope>
    <source>
        <strain evidence="2">SB210</strain>
    </source>
</reference>
<organism evidence="1 2">
    <name type="scientific">Tetrahymena thermophila (strain SB210)</name>
    <dbReference type="NCBI Taxonomy" id="312017"/>
    <lineage>
        <taxon>Eukaryota</taxon>
        <taxon>Sar</taxon>
        <taxon>Alveolata</taxon>
        <taxon>Ciliophora</taxon>
        <taxon>Intramacronucleata</taxon>
        <taxon>Oligohymenophorea</taxon>
        <taxon>Hymenostomatida</taxon>
        <taxon>Tetrahymenina</taxon>
        <taxon>Tetrahymenidae</taxon>
        <taxon>Tetrahymena</taxon>
    </lineage>
</organism>
<gene>
    <name evidence="1" type="ORF">TTHERM_000672149</name>
</gene>
<name>W7XK39_TETTS</name>